<feature type="transmembrane region" description="Helical" evidence="1">
    <location>
        <begin position="978"/>
        <end position="1002"/>
    </location>
</feature>
<keyword evidence="1" id="KW-1133">Transmembrane helix</keyword>
<feature type="non-terminal residue" evidence="2">
    <location>
        <position position="1442"/>
    </location>
</feature>
<keyword evidence="1" id="KW-0812">Transmembrane</keyword>
<name>A0A1E7FA42_9STRA</name>
<dbReference type="PANTHER" id="PTHR34730:SF1">
    <property type="entry name" value="PARAQUAT-INDUCIBLE PROTEIN A"/>
    <property type="match status" value="1"/>
</dbReference>
<dbReference type="Gene3D" id="3.15.10.10">
    <property type="entry name" value="Bactericidal permeability-increasing protein, domain 1"/>
    <property type="match status" value="1"/>
</dbReference>
<feature type="transmembrane region" description="Helical" evidence="1">
    <location>
        <begin position="1251"/>
        <end position="1277"/>
    </location>
</feature>
<feature type="transmembrane region" description="Helical" evidence="1">
    <location>
        <begin position="914"/>
        <end position="932"/>
    </location>
</feature>
<dbReference type="Proteomes" id="UP000095751">
    <property type="component" value="Unassembled WGS sequence"/>
</dbReference>
<sequence length="1442" mass="160922">MTAATTTTTRRVAYGDFVELNKIFDDAYILIPEEFKVSERVAFVDLNLNLRNIKCYDMNVGDIMVEHEQKFDDEFLVTVDVKSIDLTCEIDYDYDYGILSGTGWVLIQTDNSEATSTILFKTPDSRYPPTDSVVDSCFSDVNIKRMDFEEDFASEVLEVFQGLIHNSVQIAIGDVFCDELSVVGTNIVGNTVDMAKDQLEPYMVTLGEAWTDPLWDETNLILSNDFKHLNFQDTEGHIGKTFNKILKYFDSVLGTAATDSSNNSSVASAEENDLAINVFIRSFLLEKDGSFRVDPSTLQVPIIFEGHDRVTQFTVTLKEVRLYGLDSITRLNSFRSIGRHTIQNELTWDTLRIEFDVELDIKPSTLDDAILVDPTSPGIKERFSIDFTVDNIDVEASLLLVLDEDAMGDMVLGPLFYMEHLLPCLLSIIEEVKLSGLDVDPTFINDGPVVNGLLDSGLDRIITDSIEAAFTIYKGALRTAIPNVFQTSIRDLINASFIDAHKDDKSNTKCPEVEPFEEGFVDFREFFDSNDGSYGDLLPMLKNMLDEELLAIDTETGRSRINEALVAPLTAAQSGAEGTMLFPMDFVGFLGGKRIQVGGLDTNVQFRAFDAKIENLDTVGAPLELFGGILGEAYMLNNTMTLGVGTNPLRLSSKLQLSLEGDGTFFAKQICAVLFSLELADANIILSTMIKIAESSLLGFPLRDLFDLNCWAATIPEPALDSRGVRVDDSELTAALSELEAHIGSLIVTASCTNCSSPRMNELTDLISSPAARNETTDLANDLLDYVAQLMGGNFLQVQIDRVLNEAARKCPHSRNYDPDATPLVYEAFETPDTSYSTAYLALLGALSLALVIIVSLIVVAVKCIVRRRHRKWLIKLPPHQIKKLAYQQRSEVDKEDKLNITTSSMFRSPDIPCIVRFLIPIIIVSNVLFFLSGHLSLGATVNIEAEVAGEKFKIEKFFEFSMARSTVDIWKAGGRELAVLILIFSGIWPYTKLLMTLWLWFSSPSNVSISRRGSILLWLDRLAKWSMLDIFVLVISIAAFRISIQSPDTSYLPDDFYAIDMMVVPLWGLYANMIAQLTSQITSHVIIYYHRRIVTKGVDRFKHNSLPHDSHLNHIRQEQSQPSASLEDVPVEQSPSMSIGGASFAEAKAAREEETSLSTYQFSRPHRGETEKLVVRSYVKYLLPFCALSLLVCVVVGCALPSFSLEFFGLVGVAVEFGQDFEEATISHSVYSVIILLFDQASYLGTLKDYLGLIILSIIFVSTILLVPIIQSVTLLRQYYKKTTTTQKRKIAVRLEILQAWQYLEVYLIALFVSSWQLGPISDFMINAYCSNLEDMFAQMVYYGVLKEEDAQCFSVTSRIEKSVFILAASAILLAFLNSFVCKAVVQYLRDEAEGKDDLNSSFSDGTSHSDDDEETVDTGAAMNIHPVPVLFTDSFRWMLK</sequence>
<evidence type="ECO:0000313" key="2">
    <source>
        <dbReference type="EMBL" id="OEU15028.1"/>
    </source>
</evidence>
<feature type="transmembrane region" description="Helical" evidence="1">
    <location>
        <begin position="1298"/>
        <end position="1319"/>
    </location>
</feature>
<dbReference type="PANTHER" id="PTHR34730">
    <property type="entry name" value="UNNAMED PRODUCT"/>
    <property type="match status" value="1"/>
</dbReference>
<protein>
    <submittedName>
        <fullName evidence="2">Uncharacterized protein</fullName>
    </submittedName>
</protein>
<proteinExistence type="predicted"/>
<feature type="transmembrane region" description="Helical" evidence="1">
    <location>
        <begin position="1182"/>
        <end position="1204"/>
    </location>
</feature>
<dbReference type="EMBL" id="KV784359">
    <property type="protein sequence ID" value="OEU15028.1"/>
    <property type="molecule type" value="Genomic_DNA"/>
</dbReference>
<dbReference type="InterPro" id="IPR007498">
    <property type="entry name" value="PqiA-like"/>
</dbReference>
<dbReference type="KEGG" id="fcy:FRACYDRAFT_187521"/>
<organism evidence="2 3">
    <name type="scientific">Fragilariopsis cylindrus CCMP1102</name>
    <dbReference type="NCBI Taxonomy" id="635003"/>
    <lineage>
        <taxon>Eukaryota</taxon>
        <taxon>Sar</taxon>
        <taxon>Stramenopiles</taxon>
        <taxon>Ochrophyta</taxon>
        <taxon>Bacillariophyta</taxon>
        <taxon>Bacillariophyceae</taxon>
        <taxon>Bacillariophycidae</taxon>
        <taxon>Bacillariales</taxon>
        <taxon>Bacillariaceae</taxon>
        <taxon>Fragilariopsis</taxon>
    </lineage>
</organism>
<gene>
    <name evidence="2" type="ORF">FRACYDRAFT_187521</name>
</gene>
<feature type="transmembrane region" description="Helical" evidence="1">
    <location>
        <begin position="1365"/>
        <end position="1387"/>
    </location>
</feature>
<accession>A0A1E7FA42</accession>
<keyword evidence="3" id="KW-1185">Reference proteome</keyword>
<evidence type="ECO:0000313" key="3">
    <source>
        <dbReference type="Proteomes" id="UP000095751"/>
    </source>
</evidence>
<feature type="transmembrane region" description="Helical" evidence="1">
    <location>
        <begin position="1023"/>
        <end position="1045"/>
    </location>
</feature>
<feature type="transmembrane region" description="Helical" evidence="1">
    <location>
        <begin position="839"/>
        <end position="866"/>
    </location>
</feature>
<dbReference type="OrthoDB" id="47998at2759"/>
<dbReference type="Pfam" id="PF04403">
    <property type="entry name" value="PqiA"/>
    <property type="match status" value="2"/>
</dbReference>
<dbReference type="InParanoid" id="A0A1E7FA42"/>
<keyword evidence="1" id="KW-0472">Membrane</keyword>
<evidence type="ECO:0000256" key="1">
    <source>
        <dbReference type="SAM" id="Phobius"/>
    </source>
</evidence>
<reference evidence="2 3" key="1">
    <citation type="submission" date="2016-09" db="EMBL/GenBank/DDBJ databases">
        <title>Extensive genetic diversity and differential bi-allelic expression allows diatom success in the polar Southern Ocean.</title>
        <authorList>
            <consortium name="DOE Joint Genome Institute"/>
            <person name="Mock T."/>
            <person name="Otillar R.P."/>
            <person name="Strauss J."/>
            <person name="Dupont C."/>
            <person name="Frickenhaus S."/>
            <person name="Maumus F."/>
            <person name="Mcmullan M."/>
            <person name="Sanges R."/>
            <person name="Schmutz J."/>
            <person name="Toseland A."/>
            <person name="Valas R."/>
            <person name="Veluchamy A."/>
            <person name="Ward B.J."/>
            <person name="Allen A."/>
            <person name="Barry K."/>
            <person name="Falciatore A."/>
            <person name="Ferrante M."/>
            <person name="Fortunato A.E."/>
            <person name="Gloeckner G."/>
            <person name="Gruber A."/>
            <person name="Hipkin R."/>
            <person name="Janech M."/>
            <person name="Kroth P."/>
            <person name="Leese F."/>
            <person name="Lindquist E."/>
            <person name="Lyon B.R."/>
            <person name="Martin J."/>
            <person name="Mayer C."/>
            <person name="Parker M."/>
            <person name="Quesneville H."/>
            <person name="Raymond J."/>
            <person name="Uhlig C."/>
            <person name="Valentin K.U."/>
            <person name="Worden A.Z."/>
            <person name="Armbrust E.V."/>
            <person name="Bowler C."/>
            <person name="Green B."/>
            <person name="Moulton V."/>
            <person name="Van Oosterhout C."/>
            <person name="Grigoriev I."/>
        </authorList>
    </citation>
    <scope>NUCLEOTIDE SEQUENCE [LARGE SCALE GENOMIC DNA]</scope>
    <source>
        <strain evidence="2 3">CCMP1102</strain>
    </source>
</reference>
<feature type="transmembrane region" description="Helical" evidence="1">
    <location>
        <begin position="1057"/>
        <end position="1076"/>
    </location>
</feature>